<reference evidence="2 3" key="1">
    <citation type="journal article" date="2015" name="Genome Announc.">
        <title>Draft Genome Sequences of Marine Isolates of Thalassomonas viridans and Thalassomonas actiniarum.</title>
        <authorList>
            <person name="Olonade I."/>
            <person name="van Zyl L.J."/>
            <person name="Trindade M."/>
        </authorList>
    </citation>
    <scope>NUCLEOTIDE SEQUENCE [LARGE SCALE GENOMIC DNA]</scope>
    <source>
        <strain evidence="2 3">A5K-106</strain>
    </source>
</reference>
<dbReference type="Proteomes" id="UP000032568">
    <property type="component" value="Chromosome pTact"/>
</dbReference>
<keyword evidence="1" id="KW-0732">Signal</keyword>
<dbReference type="EMBL" id="CP059736">
    <property type="protein sequence ID" value="WDE02294.1"/>
    <property type="molecule type" value="Genomic_DNA"/>
</dbReference>
<organism evidence="2 3">
    <name type="scientific">Thalassomonas actiniarum</name>
    <dbReference type="NCBI Taxonomy" id="485447"/>
    <lineage>
        <taxon>Bacteria</taxon>
        <taxon>Pseudomonadati</taxon>
        <taxon>Pseudomonadota</taxon>
        <taxon>Gammaproteobacteria</taxon>
        <taxon>Alteromonadales</taxon>
        <taxon>Colwelliaceae</taxon>
        <taxon>Thalassomonas</taxon>
    </lineage>
</organism>
<feature type="chain" id="PRO_5042065807" evidence="1">
    <location>
        <begin position="32"/>
        <end position="249"/>
    </location>
</feature>
<dbReference type="Gene3D" id="2.60.120.380">
    <property type="match status" value="1"/>
</dbReference>
<protein>
    <submittedName>
        <fullName evidence="2">Uncharacterized protein</fullName>
    </submittedName>
</protein>
<dbReference type="RefSeq" id="WP_044831136.1">
    <property type="nucleotide sequence ID" value="NZ_CP059736.1"/>
</dbReference>
<evidence type="ECO:0000256" key="1">
    <source>
        <dbReference type="SAM" id="SignalP"/>
    </source>
</evidence>
<keyword evidence="3" id="KW-1185">Reference proteome</keyword>
<dbReference type="AlphaFoldDB" id="A0AAF0C6Y0"/>
<accession>A0AAF0C6Y0</accession>
<feature type="signal peptide" evidence="1">
    <location>
        <begin position="1"/>
        <end position="31"/>
    </location>
</feature>
<sequence>MKTITKNALTRALVKFNLAAAVIACSTFAQAGTVQTHTYTDQQAPNWGMQQYGGFAVSPGSTFKVVMTPDASKDLDGESEVSMYVNWDSAPAIFGSKFVCSPSHASNDYYAQEVCELTVPLGVSTAHVGISGFSFFAYHDLTITHEAPKVETFAGPIGNTEWVYKEFPVTPGRGFKVEVTPIIGDDHSETDVYVQFDSQPWYNNYSCKSMLADDLTDVCEIIVPEGAGKAVVGIIGSGFHVSYDAKVTY</sequence>
<gene>
    <name evidence="2" type="ORF">SG35_031580</name>
</gene>
<evidence type="ECO:0000313" key="3">
    <source>
        <dbReference type="Proteomes" id="UP000032568"/>
    </source>
</evidence>
<reference evidence="2 3" key="2">
    <citation type="journal article" date="2022" name="Mar. Drugs">
        <title>Bioassay-Guided Fractionation Leads to the Detection of Cholic Acid Generated by the Rare Thalassomonas sp.</title>
        <authorList>
            <person name="Pheiffer F."/>
            <person name="Schneider Y.K."/>
            <person name="Hansen E.H."/>
            <person name="Andersen J.H."/>
            <person name="Isaksson J."/>
            <person name="Busche T."/>
            <person name="R C."/>
            <person name="Kalinowski J."/>
            <person name="Zyl L.V."/>
            <person name="Trindade M."/>
        </authorList>
    </citation>
    <scope>NUCLEOTIDE SEQUENCE [LARGE SCALE GENOMIC DNA]</scope>
    <source>
        <strain evidence="2 3">A5K-106</strain>
    </source>
</reference>
<evidence type="ECO:0000313" key="2">
    <source>
        <dbReference type="EMBL" id="WDE02294.1"/>
    </source>
</evidence>
<proteinExistence type="predicted"/>
<dbReference type="KEGG" id="tact:SG35_031580"/>
<name>A0AAF0C6Y0_9GAMM</name>